<evidence type="ECO:0000313" key="2">
    <source>
        <dbReference type="Proteomes" id="UP000001055"/>
    </source>
</evidence>
<dbReference type="RefSeq" id="XP_001790883.1">
    <property type="nucleotide sequence ID" value="XM_001790831.1"/>
</dbReference>
<dbReference type="VEuPathDB" id="FungiDB:JI435_001900"/>
<reference evidence="2" key="1">
    <citation type="journal article" date="2007" name="Plant Cell">
        <title>Dothideomycete-plant interactions illuminated by genome sequencing and EST analysis of the wheat pathogen Stagonospora nodorum.</title>
        <authorList>
            <person name="Hane J.K."/>
            <person name="Lowe R.G."/>
            <person name="Solomon P.S."/>
            <person name="Tan K.C."/>
            <person name="Schoch C.L."/>
            <person name="Spatafora J.W."/>
            <person name="Crous P.W."/>
            <person name="Kodira C."/>
            <person name="Birren B.W."/>
            <person name="Galagan J.E."/>
            <person name="Torriani S.F."/>
            <person name="McDonald B.A."/>
            <person name="Oliver R.P."/>
        </authorList>
    </citation>
    <scope>NUCLEOTIDE SEQUENCE [LARGE SCALE GENOMIC DNA]</scope>
    <source>
        <strain evidence="2">SN15 / ATCC MYA-4574 / FGSC 10173</strain>
    </source>
</reference>
<dbReference type="AlphaFoldDB" id="Q0V724"/>
<sequence length="287" mass="32417">MEPDSQSVDLLAEFGEELPSHHKLRNRITYYVRELNGTLTYTFKLGDKPTRTFELDGADFEASTSEPADDVDFNMAGTAVSAVGLDIKLVKNDGIIEMQYQGEGGNTAEWAFDGLQETSRQSGMYASATTQTCLTILDLKPTPKNMNSLIDAESVTVLRQKDIQIKSVIGKDKDGTLWKISCGGAAERIPDCLTSQDEVLWKPYQGMHRLQVFFEGDPEFTSYHNSEQADQIVGRNKDYNEYTHRIHLEDFLSELKSCLISEDMVNKKKKRKIILKRRRIVSGSEEE</sequence>
<protein>
    <submittedName>
        <fullName evidence="1">Uncharacterized protein</fullName>
    </submittedName>
</protein>
<evidence type="ECO:0000313" key="1">
    <source>
        <dbReference type="EMBL" id="EAT91685.2"/>
    </source>
</evidence>
<proteinExistence type="predicted"/>
<dbReference type="Proteomes" id="UP000001055">
    <property type="component" value="Unassembled WGS sequence"/>
</dbReference>
<dbReference type="EMBL" id="CH445325">
    <property type="protein sequence ID" value="EAT91685.2"/>
    <property type="molecule type" value="Genomic_DNA"/>
</dbReference>
<gene>
    <name evidence="1" type="ORF">SNOG_00190</name>
</gene>
<dbReference type="KEGG" id="pno:SNOG_00190"/>
<dbReference type="GeneID" id="5968148"/>
<name>Q0V724_PHANO</name>
<dbReference type="InParanoid" id="Q0V724"/>
<organism evidence="1 2">
    <name type="scientific">Phaeosphaeria nodorum (strain SN15 / ATCC MYA-4574 / FGSC 10173)</name>
    <name type="common">Glume blotch fungus</name>
    <name type="synonym">Parastagonospora nodorum</name>
    <dbReference type="NCBI Taxonomy" id="321614"/>
    <lineage>
        <taxon>Eukaryota</taxon>
        <taxon>Fungi</taxon>
        <taxon>Dikarya</taxon>
        <taxon>Ascomycota</taxon>
        <taxon>Pezizomycotina</taxon>
        <taxon>Dothideomycetes</taxon>
        <taxon>Pleosporomycetidae</taxon>
        <taxon>Pleosporales</taxon>
        <taxon>Pleosporineae</taxon>
        <taxon>Phaeosphaeriaceae</taxon>
        <taxon>Parastagonospora</taxon>
    </lineage>
</organism>
<accession>Q0V724</accession>